<protein>
    <submittedName>
        <fullName evidence="2">Uncharacterized protein LOC109390204</fullName>
    </submittedName>
</protein>
<dbReference type="KEGG" id="hai:109390204"/>
<accession>A0A8B7SF18</accession>
<gene>
    <name evidence="2" type="primary">LOC109390204</name>
</gene>
<evidence type="ECO:0000313" key="1">
    <source>
        <dbReference type="Proteomes" id="UP000694851"/>
    </source>
</evidence>
<name>A0A8B7SF18_HIPAR</name>
<reference evidence="2" key="1">
    <citation type="submission" date="2025-08" db="UniProtKB">
        <authorList>
            <consortium name="RefSeq"/>
        </authorList>
    </citation>
    <scope>IDENTIFICATION</scope>
    <source>
        <tissue evidence="2">Muscle</tissue>
    </source>
</reference>
<proteinExistence type="predicted"/>
<evidence type="ECO:0000313" key="2">
    <source>
        <dbReference type="RefSeq" id="XP_019511916.1"/>
    </source>
</evidence>
<keyword evidence="1" id="KW-1185">Reference proteome</keyword>
<dbReference type="AlphaFoldDB" id="A0A8B7SF18"/>
<dbReference type="RefSeq" id="XP_019511916.1">
    <property type="nucleotide sequence ID" value="XM_019656371.1"/>
</dbReference>
<sequence>MSMEGREHQLWRLPGWGWGCPGGSRSVRAAKSSWGRSSGPTLGQSLPSASPHITSLGPQAPVLLSFGSSAAGWRPWTRDCTILLSQQGGSRDCPSQEVWWSGRSDSSLVCTGLQEEMSLWLEAPVPDVSPDSAGELWEADTQDASSRTLGDSNCTLREEASMPQSAGGTLGMGLEAVEPTALLPGVEALPETTGEEHWIWRRQGLPGSGRGNLGLFT</sequence>
<organism evidence="1 2">
    <name type="scientific">Hipposideros armiger</name>
    <name type="common">Great Himalayan leaf-nosed bat</name>
    <dbReference type="NCBI Taxonomy" id="186990"/>
    <lineage>
        <taxon>Eukaryota</taxon>
        <taxon>Metazoa</taxon>
        <taxon>Chordata</taxon>
        <taxon>Craniata</taxon>
        <taxon>Vertebrata</taxon>
        <taxon>Euteleostomi</taxon>
        <taxon>Mammalia</taxon>
        <taxon>Eutheria</taxon>
        <taxon>Laurasiatheria</taxon>
        <taxon>Chiroptera</taxon>
        <taxon>Yinpterochiroptera</taxon>
        <taxon>Rhinolophoidea</taxon>
        <taxon>Hipposideridae</taxon>
        <taxon>Hipposideros</taxon>
    </lineage>
</organism>
<dbReference type="GeneID" id="109390204"/>
<dbReference type="Proteomes" id="UP000694851">
    <property type="component" value="Unplaced"/>
</dbReference>